<dbReference type="Gene3D" id="2.60.40.790">
    <property type="match status" value="1"/>
</dbReference>
<dbReference type="SUPFAM" id="SSF49764">
    <property type="entry name" value="HSP20-like chaperones"/>
    <property type="match status" value="1"/>
</dbReference>
<dbReference type="EMBL" id="JAGTJQ010000003">
    <property type="protein sequence ID" value="KAH7034914.1"/>
    <property type="molecule type" value="Genomic_DNA"/>
</dbReference>
<feature type="compositionally biased region" description="Low complexity" evidence="4">
    <location>
        <begin position="39"/>
        <end position="57"/>
    </location>
</feature>
<feature type="region of interest" description="Disordered" evidence="4">
    <location>
        <begin position="38"/>
        <end position="78"/>
    </location>
</feature>
<dbReference type="Proteomes" id="UP000756346">
    <property type="component" value="Unassembled WGS sequence"/>
</dbReference>
<dbReference type="Pfam" id="PF00011">
    <property type="entry name" value="HSP20"/>
    <property type="match status" value="1"/>
</dbReference>
<evidence type="ECO:0000259" key="5">
    <source>
        <dbReference type="PROSITE" id="PS01031"/>
    </source>
</evidence>
<reference evidence="6" key="1">
    <citation type="journal article" date="2021" name="Nat. Commun.">
        <title>Genetic determinants of endophytism in the Arabidopsis root mycobiome.</title>
        <authorList>
            <person name="Mesny F."/>
            <person name="Miyauchi S."/>
            <person name="Thiergart T."/>
            <person name="Pickel B."/>
            <person name="Atanasova L."/>
            <person name="Karlsson M."/>
            <person name="Huettel B."/>
            <person name="Barry K.W."/>
            <person name="Haridas S."/>
            <person name="Chen C."/>
            <person name="Bauer D."/>
            <person name="Andreopoulos W."/>
            <person name="Pangilinan J."/>
            <person name="LaButti K."/>
            <person name="Riley R."/>
            <person name="Lipzen A."/>
            <person name="Clum A."/>
            <person name="Drula E."/>
            <person name="Henrissat B."/>
            <person name="Kohler A."/>
            <person name="Grigoriev I.V."/>
            <person name="Martin F.M."/>
            <person name="Hacquard S."/>
        </authorList>
    </citation>
    <scope>NUCLEOTIDE SEQUENCE</scope>
    <source>
        <strain evidence="6">MPI-CAGE-CH-0230</strain>
    </source>
</reference>
<feature type="compositionally biased region" description="Low complexity" evidence="4">
    <location>
        <begin position="178"/>
        <end position="188"/>
    </location>
</feature>
<dbReference type="AlphaFoldDB" id="A0A9P8YBB9"/>
<dbReference type="PROSITE" id="PS01031">
    <property type="entry name" value="SHSP"/>
    <property type="match status" value="1"/>
</dbReference>
<evidence type="ECO:0000313" key="6">
    <source>
        <dbReference type="EMBL" id="KAH7034914.1"/>
    </source>
</evidence>
<organism evidence="6 7">
    <name type="scientific">Microdochium trichocladiopsis</name>
    <dbReference type="NCBI Taxonomy" id="1682393"/>
    <lineage>
        <taxon>Eukaryota</taxon>
        <taxon>Fungi</taxon>
        <taxon>Dikarya</taxon>
        <taxon>Ascomycota</taxon>
        <taxon>Pezizomycotina</taxon>
        <taxon>Sordariomycetes</taxon>
        <taxon>Xylariomycetidae</taxon>
        <taxon>Xylariales</taxon>
        <taxon>Microdochiaceae</taxon>
        <taxon>Microdochium</taxon>
    </lineage>
</organism>
<evidence type="ECO:0000313" key="7">
    <source>
        <dbReference type="Proteomes" id="UP000756346"/>
    </source>
</evidence>
<evidence type="ECO:0000256" key="3">
    <source>
        <dbReference type="RuleBase" id="RU003616"/>
    </source>
</evidence>
<protein>
    <submittedName>
        <fullName evidence="6">HSP20-like chaperone</fullName>
    </submittedName>
</protein>
<gene>
    <name evidence="6" type="ORF">B0I36DRAFT_317225</name>
</gene>
<feature type="compositionally biased region" description="Basic residues" evidence="4">
    <location>
        <begin position="58"/>
        <end position="69"/>
    </location>
</feature>
<comment type="caution">
    <text evidence="6">The sequence shown here is derived from an EMBL/GenBank/DDBJ whole genome shotgun (WGS) entry which is preliminary data.</text>
</comment>
<dbReference type="InterPro" id="IPR002068">
    <property type="entry name" value="A-crystallin/Hsp20_dom"/>
</dbReference>
<dbReference type="GeneID" id="70182677"/>
<evidence type="ECO:0000256" key="2">
    <source>
        <dbReference type="PROSITE-ProRule" id="PRU00285"/>
    </source>
</evidence>
<dbReference type="RefSeq" id="XP_046015007.1">
    <property type="nucleotide sequence ID" value="XM_046153131.1"/>
</dbReference>
<dbReference type="InterPro" id="IPR008978">
    <property type="entry name" value="HSP20-like_chaperone"/>
</dbReference>
<name>A0A9P8YBB9_9PEZI</name>
<dbReference type="InterPro" id="IPR031107">
    <property type="entry name" value="Small_HSP"/>
</dbReference>
<proteinExistence type="inferred from homology"/>
<dbReference type="PANTHER" id="PTHR11527">
    <property type="entry name" value="HEAT-SHOCK PROTEIN 20 FAMILY MEMBER"/>
    <property type="match status" value="1"/>
</dbReference>
<feature type="domain" description="SHSP" evidence="5">
    <location>
        <begin position="71"/>
        <end position="273"/>
    </location>
</feature>
<evidence type="ECO:0000256" key="1">
    <source>
        <dbReference type="ARBA" id="ARBA00023016"/>
    </source>
</evidence>
<accession>A0A9P8YBB9</accession>
<feature type="region of interest" description="Disordered" evidence="4">
    <location>
        <begin position="121"/>
        <end position="219"/>
    </location>
</feature>
<evidence type="ECO:0000256" key="4">
    <source>
        <dbReference type="SAM" id="MobiDB-lite"/>
    </source>
</evidence>
<dbReference type="CDD" id="cd06464">
    <property type="entry name" value="ACD_sHsps-like"/>
    <property type="match status" value="1"/>
</dbReference>
<comment type="similarity">
    <text evidence="2 3">Belongs to the small heat shock protein (HSP20) family.</text>
</comment>
<dbReference type="OrthoDB" id="1431247at2759"/>
<keyword evidence="1" id="KW-0346">Stress response</keyword>
<keyword evidence="7" id="KW-1185">Reference proteome</keyword>
<sequence>MAFFRPHVYSAPYAQPEPAAEPSFHGLFRLLEDWDNHHSSNAAASTGSNNNSSSNSHNHPRKRPHLSRPQHKEPIFTPRFDVKETESTYELFGDLPGVKKQDINIEFSDPQTLVVSGRVERTPAAADAPSSKNLLTSDSHSDHDDDDAVMISHHEDEHAETSSQRSFRATVEDDTEETGTTSTPAATSKKSEQHATASTAEKQDLEQQQQQQQPKTPATKFWISERPHGTFSRTFAFPERLDLDGVTAGLENGVLSLVVPKARKYEAKRISLL</sequence>